<dbReference type="PANTHER" id="PTHR19424">
    <property type="entry name" value="HEAT SHOCK FACTOR BINDING PROTEIN 1"/>
    <property type="match status" value="1"/>
</dbReference>
<evidence type="ECO:0008006" key="6">
    <source>
        <dbReference type="Google" id="ProtNLM"/>
    </source>
</evidence>
<evidence type="ECO:0000256" key="2">
    <source>
        <dbReference type="SAM" id="Coils"/>
    </source>
</evidence>
<comment type="similarity">
    <text evidence="1">Belongs to the HSBP1 family.</text>
</comment>
<dbReference type="GO" id="GO:0003714">
    <property type="term" value="F:transcription corepressor activity"/>
    <property type="evidence" value="ECO:0007669"/>
    <property type="project" value="InterPro"/>
</dbReference>
<dbReference type="InterPro" id="IPR009643">
    <property type="entry name" value="HS1-bd"/>
</dbReference>
<dbReference type="Pfam" id="PF06825">
    <property type="entry name" value="HSBP1"/>
    <property type="match status" value="1"/>
</dbReference>
<proteinExistence type="inferred from homology"/>
<comment type="caution">
    <text evidence="4">The sequence shown here is derived from an EMBL/GenBank/DDBJ whole genome shotgun (WGS) entry which is preliminary data.</text>
</comment>
<evidence type="ECO:0000313" key="5">
    <source>
        <dbReference type="Proteomes" id="UP001311799"/>
    </source>
</evidence>
<evidence type="ECO:0000313" key="4">
    <source>
        <dbReference type="EMBL" id="KAK6589552.1"/>
    </source>
</evidence>
<name>A0AAV9XXZ9_9CRYT</name>
<evidence type="ECO:0000256" key="1">
    <source>
        <dbReference type="ARBA" id="ARBA00006349"/>
    </source>
</evidence>
<feature type="region of interest" description="Disordered" evidence="3">
    <location>
        <begin position="1"/>
        <end position="20"/>
    </location>
</feature>
<dbReference type="GO" id="GO:0070370">
    <property type="term" value="P:cellular heat acclimation"/>
    <property type="evidence" value="ECO:0007669"/>
    <property type="project" value="TreeGrafter"/>
</dbReference>
<sequence>MADENLRPDESPRNNANTDDSVFAECTEDSIQNLVSDMQSHFKTMSQTILNRIDDMGTRIDQLEFMLNDLISEVEATEAKKEQIQTQNMTLNKESELEVQKKGDEVLGI</sequence>
<keyword evidence="5" id="KW-1185">Reference proteome</keyword>
<dbReference type="Gene3D" id="1.20.5.430">
    <property type="match status" value="1"/>
</dbReference>
<keyword evidence="2" id="KW-0175">Coiled coil</keyword>
<dbReference type="AlphaFoldDB" id="A0AAV9XXZ9"/>
<dbReference type="PANTHER" id="PTHR19424:SF0">
    <property type="entry name" value="HEAT SHOCK FACTOR BINDING PROTEIN 1"/>
    <property type="match status" value="1"/>
</dbReference>
<dbReference type="EMBL" id="JAWDEY010000012">
    <property type="protein sequence ID" value="KAK6589552.1"/>
    <property type="molecule type" value="Genomic_DNA"/>
</dbReference>
<feature type="compositionally biased region" description="Basic and acidic residues" evidence="3">
    <location>
        <begin position="1"/>
        <end position="12"/>
    </location>
</feature>
<protein>
    <recommendedName>
        <fullName evidence="6">Heat shock factor binding protein 1</fullName>
    </recommendedName>
</protein>
<organism evidence="4 5">
    <name type="scientific">Cryptosporidium xiaoi</name>
    <dbReference type="NCBI Taxonomy" id="659607"/>
    <lineage>
        <taxon>Eukaryota</taxon>
        <taxon>Sar</taxon>
        <taxon>Alveolata</taxon>
        <taxon>Apicomplexa</taxon>
        <taxon>Conoidasida</taxon>
        <taxon>Coccidia</taxon>
        <taxon>Eucoccidiorida</taxon>
        <taxon>Eimeriorina</taxon>
        <taxon>Cryptosporidiidae</taxon>
        <taxon>Cryptosporidium</taxon>
    </lineage>
</organism>
<gene>
    <name evidence="4" type="ORF">RS030_203065</name>
</gene>
<feature type="coiled-coil region" evidence="2">
    <location>
        <begin position="60"/>
        <end position="94"/>
    </location>
</feature>
<dbReference type="GO" id="GO:0005829">
    <property type="term" value="C:cytosol"/>
    <property type="evidence" value="ECO:0007669"/>
    <property type="project" value="TreeGrafter"/>
</dbReference>
<accession>A0AAV9XXZ9</accession>
<evidence type="ECO:0000256" key="3">
    <source>
        <dbReference type="SAM" id="MobiDB-lite"/>
    </source>
</evidence>
<reference evidence="4 5" key="1">
    <citation type="submission" date="2023-10" db="EMBL/GenBank/DDBJ databases">
        <title>Comparative genomics analysis reveals potential genetic determinants of host preference in Cryptosporidium xiaoi.</title>
        <authorList>
            <person name="Xiao L."/>
            <person name="Li J."/>
        </authorList>
    </citation>
    <scope>NUCLEOTIDE SEQUENCE [LARGE SCALE GENOMIC DNA]</scope>
    <source>
        <strain evidence="4 5">52996</strain>
    </source>
</reference>
<dbReference type="GO" id="GO:0005634">
    <property type="term" value="C:nucleus"/>
    <property type="evidence" value="ECO:0007669"/>
    <property type="project" value="TreeGrafter"/>
</dbReference>
<dbReference type="Proteomes" id="UP001311799">
    <property type="component" value="Unassembled WGS sequence"/>
</dbReference>